<reference evidence="1 2" key="1">
    <citation type="submission" date="2024-09" db="EMBL/GenBank/DDBJ databases">
        <authorList>
            <person name="Sun Q."/>
            <person name="Mori K."/>
        </authorList>
    </citation>
    <scope>NUCLEOTIDE SEQUENCE [LARGE SCALE GENOMIC DNA]</scope>
    <source>
        <strain evidence="1 2">JCM 3331</strain>
    </source>
</reference>
<keyword evidence="2" id="KW-1185">Reference proteome</keyword>
<comment type="caution">
    <text evidence="1">The sequence shown here is derived from an EMBL/GenBank/DDBJ whole genome shotgun (WGS) entry which is preliminary data.</text>
</comment>
<accession>A0ABV5RFZ0</accession>
<dbReference type="Proteomes" id="UP001589710">
    <property type="component" value="Unassembled WGS sequence"/>
</dbReference>
<dbReference type="EMBL" id="JBHMCG010000138">
    <property type="protein sequence ID" value="MFB9576788.1"/>
    <property type="molecule type" value="Genomic_DNA"/>
</dbReference>
<organism evidence="1 2">
    <name type="scientific">Streptomyces yanii</name>
    <dbReference type="NCBI Taxonomy" id="78510"/>
    <lineage>
        <taxon>Bacteria</taxon>
        <taxon>Bacillati</taxon>
        <taxon>Actinomycetota</taxon>
        <taxon>Actinomycetes</taxon>
        <taxon>Kitasatosporales</taxon>
        <taxon>Streptomycetaceae</taxon>
        <taxon>Streptomyces</taxon>
    </lineage>
</organism>
<gene>
    <name evidence="1" type="ORF">ACFFTL_32080</name>
</gene>
<sequence>MADGRDTWARSSYRNTTGGELRSVLALMGPGGRTVEVRCTVDAQEEPGVCETPRRSSRGGPDAYTSVAEYAEEEVVAAVPLPLRAGSNSASPAAG</sequence>
<name>A0ABV5RFZ0_9ACTN</name>
<dbReference type="RefSeq" id="WP_345512629.1">
    <property type="nucleotide sequence ID" value="NZ_BAAAXD010000016.1"/>
</dbReference>
<proteinExistence type="predicted"/>
<evidence type="ECO:0000313" key="2">
    <source>
        <dbReference type="Proteomes" id="UP001589710"/>
    </source>
</evidence>
<protein>
    <submittedName>
        <fullName evidence="1">Uncharacterized protein</fullName>
    </submittedName>
</protein>
<evidence type="ECO:0000313" key="1">
    <source>
        <dbReference type="EMBL" id="MFB9576788.1"/>
    </source>
</evidence>